<proteinExistence type="predicted"/>
<organism evidence="1 2">
    <name type="scientific">Clostridium beijerinckii</name>
    <name type="common">Clostridium MP</name>
    <dbReference type="NCBI Taxonomy" id="1520"/>
    <lineage>
        <taxon>Bacteria</taxon>
        <taxon>Bacillati</taxon>
        <taxon>Bacillota</taxon>
        <taxon>Clostridia</taxon>
        <taxon>Eubacteriales</taxon>
        <taxon>Clostridiaceae</taxon>
        <taxon>Clostridium</taxon>
    </lineage>
</organism>
<dbReference type="Proteomes" id="UP001194098">
    <property type="component" value="Unassembled WGS sequence"/>
</dbReference>
<dbReference type="EMBL" id="JABAGV010000030">
    <property type="protein sequence ID" value="MBC2475590.1"/>
    <property type="molecule type" value="Genomic_DNA"/>
</dbReference>
<reference evidence="1" key="1">
    <citation type="submission" date="2020-04" db="EMBL/GenBank/DDBJ databases">
        <authorList>
            <person name="Brown S."/>
        </authorList>
    </citation>
    <scope>NUCLEOTIDE SEQUENCE</scope>
    <source>
        <strain evidence="1">DJ015</strain>
    </source>
</reference>
<comment type="caution">
    <text evidence="1">The sequence shown here is derived from an EMBL/GenBank/DDBJ whole genome shotgun (WGS) entry which is preliminary data.</text>
</comment>
<dbReference type="RefSeq" id="WP_171779879.1">
    <property type="nucleotide sequence ID" value="NZ_JABAGV010000030.1"/>
</dbReference>
<sequence length="237" mass="27540">MYENRVVLFIDILGFKNLIYKNQDNTTKITEIIKLIEKLHDLCSKTGEEDDLKFDFNYNRQVSVFSDNIVISYKDEGPAEFYIAREAMVIQGILQSLGINVRGGLTKGELYHRGDIIVGPALIRAYQLESKIAIFPRIVVDRIMEADWCMLAKDFDGIYFLDYLGNVEIWSAFLEYNEDIKTEECLLKINSEIFIDCSTDLRVSEKYGWMKKYISESIECINGRVNVIRFNKGTYIR</sequence>
<evidence type="ECO:0000313" key="1">
    <source>
        <dbReference type="EMBL" id="MBC2475590.1"/>
    </source>
</evidence>
<evidence type="ECO:0000313" key="2">
    <source>
        <dbReference type="Proteomes" id="UP001194098"/>
    </source>
</evidence>
<protein>
    <recommendedName>
        <fullName evidence="3">Guanylate cyclase domain-containing protein</fullName>
    </recommendedName>
</protein>
<dbReference type="AlphaFoldDB" id="A0AAW3W9M6"/>
<gene>
    <name evidence="1" type="ORF">HGI39_12880</name>
</gene>
<accession>A0AAW3W9M6</accession>
<reference evidence="1" key="2">
    <citation type="journal article" date="2022" name="Nat. Biotechnol.">
        <title>Carbon-negative production of acetone and isopropanol by gas fermentation at industrial pilot scale.</title>
        <authorList>
            <person name="Liew F.E."/>
            <person name="Nogle R."/>
            <person name="Abdalla T."/>
            <person name="Rasor B.J."/>
            <person name="Canter C."/>
            <person name="Jensen R.O."/>
            <person name="Wang L."/>
            <person name="Strutz J."/>
            <person name="Chirania P."/>
            <person name="De Tissera S."/>
            <person name="Mueller A.P."/>
            <person name="Ruan Z."/>
            <person name="Gao A."/>
            <person name="Tran L."/>
            <person name="Engle N.L."/>
            <person name="Bromley J.C."/>
            <person name="Daniell J."/>
            <person name="Conrado R."/>
            <person name="Tschaplinski T.J."/>
            <person name="Giannone R.J."/>
            <person name="Hettich R.L."/>
            <person name="Karim A.S."/>
            <person name="Simpson S.D."/>
            <person name="Brown S.D."/>
            <person name="Leang C."/>
            <person name="Jewett M.C."/>
            <person name="Kopke M."/>
        </authorList>
    </citation>
    <scope>NUCLEOTIDE SEQUENCE</scope>
    <source>
        <strain evidence="1">DJ015</strain>
    </source>
</reference>
<name>A0AAW3W9M6_CLOBE</name>
<evidence type="ECO:0008006" key="3">
    <source>
        <dbReference type="Google" id="ProtNLM"/>
    </source>
</evidence>